<proteinExistence type="predicted"/>
<feature type="compositionally biased region" description="Basic and acidic residues" evidence="1">
    <location>
        <begin position="124"/>
        <end position="146"/>
    </location>
</feature>
<gene>
    <name evidence="2" type="ORF">C6P46_001868</name>
</gene>
<keyword evidence="3" id="KW-1185">Reference proteome</keyword>
<reference evidence="2 3" key="1">
    <citation type="submission" date="2020-11" db="EMBL/GenBank/DDBJ databases">
        <title>Kefir isolates.</title>
        <authorList>
            <person name="Marcisauskas S."/>
            <person name="Kim Y."/>
            <person name="Blasche S."/>
        </authorList>
    </citation>
    <scope>NUCLEOTIDE SEQUENCE [LARGE SCALE GENOMIC DNA]</scope>
    <source>
        <strain evidence="2 3">KR</strain>
    </source>
</reference>
<dbReference type="AlphaFoldDB" id="A0A9P6VT75"/>
<organism evidence="2 3">
    <name type="scientific">Rhodotorula mucilaginosa</name>
    <name type="common">Yeast</name>
    <name type="synonym">Rhodotorula rubra</name>
    <dbReference type="NCBI Taxonomy" id="5537"/>
    <lineage>
        <taxon>Eukaryota</taxon>
        <taxon>Fungi</taxon>
        <taxon>Dikarya</taxon>
        <taxon>Basidiomycota</taxon>
        <taxon>Pucciniomycotina</taxon>
        <taxon>Microbotryomycetes</taxon>
        <taxon>Sporidiobolales</taxon>
        <taxon>Sporidiobolaceae</taxon>
        <taxon>Rhodotorula</taxon>
    </lineage>
</organism>
<feature type="compositionally biased region" description="Basic and acidic residues" evidence="1">
    <location>
        <begin position="175"/>
        <end position="194"/>
    </location>
</feature>
<evidence type="ECO:0000256" key="1">
    <source>
        <dbReference type="SAM" id="MobiDB-lite"/>
    </source>
</evidence>
<accession>A0A9P6VT75</accession>
<name>A0A9P6VT75_RHOMI</name>
<protein>
    <submittedName>
        <fullName evidence="2">Uncharacterized protein</fullName>
    </submittedName>
</protein>
<comment type="caution">
    <text evidence="2">The sequence shown here is derived from an EMBL/GenBank/DDBJ whole genome shotgun (WGS) entry which is preliminary data.</text>
</comment>
<feature type="region of interest" description="Disordered" evidence="1">
    <location>
        <begin position="124"/>
        <end position="216"/>
    </location>
</feature>
<dbReference type="Proteomes" id="UP000777482">
    <property type="component" value="Unassembled WGS sequence"/>
</dbReference>
<evidence type="ECO:0000313" key="2">
    <source>
        <dbReference type="EMBL" id="KAG0654157.1"/>
    </source>
</evidence>
<sequence>MPRRRPGMTLEKESEIRESATRYLTQKDLDQVAAVVQSVVDETGRAESPADANSLREAYGHWQDRARQLLQQCRKLHQWPMIWSDMVCFYLRKLKEELEGVRQDPTAMAALLEYGWALSPPDVHRYQKQESPEIKEEYKPIKREETPGNGSPGSSTRRHPHHQESSGSYPRRPKREASPLEHEQESRRIKREPADEGLGNIPMHPRGGSAAQSFGHPLLGRFSYRQRAIYGLA</sequence>
<evidence type="ECO:0000313" key="3">
    <source>
        <dbReference type="Proteomes" id="UP000777482"/>
    </source>
</evidence>
<dbReference type="EMBL" id="PUHQ01000159">
    <property type="protein sequence ID" value="KAG0654157.1"/>
    <property type="molecule type" value="Genomic_DNA"/>
</dbReference>